<dbReference type="Gene3D" id="1.25.40.10">
    <property type="entry name" value="Tetratricopeptide repeat domain"/>
    <property type="match status" value="2"/>
</dbReference>
<dbReference type="SUPFAM" id="SSF55874">
    <property type="entry name" value="ATPase domain of HSP90 chaperone/DNA topoisomerase II/histidine kinase"/>
    <property type="match status" value="1"/>
</dbReference>
<keyword evidence="2" id="KW-0472">Membrane</keyword>
<keyword evidence="1" id="KW-0175">Coiled coil</keyword>
<dbReference type="Pfam" id="PF06580">
    <property type="entry name" value="His_kinase"/>
    <property type="match status" value="1"/>
</dbReference>
<comment type="caution">
    <text evidence="4">The sequence shown here is derived from an EMBL/GenBank/DDBJ whole genome shotgun (WGS) entry which is preliminary data.</text>
</comment>
<accession>A0ABX2DZQ4</accession>
<dbReference type="GO" id="GO:0016301">
    <property type="term" value="F:kinase activity"/>
    <property type="evidence" value="ECO:0007669"/>
    <property type="project" value="UniProtKB-KW"/>
</dbReference>
<keyword evidence="2" id="KW-0812">Transmembrane</keyword>
<feature type="transmembrane region" description="Helical" evidence="2">
    <location>
        <begin position="6"/>
        <end position="26"/>
    </location>
</feature>
<dbReference type="InterPro" id="IPR019734">
    <property type="entry name" value="TPR_rpt"/>
</dbReference>
<dbReference type="SUPFAM" id="SSF48452">
    <property type="entry name" value="TPR-like"/>
    <property type="match status" value="2"/>
</dbReference>
<sequence>MTYLSYISVYLIYLLAITSLYSLNVAKLETSHTLIFNKYNHIIKRDSAKVALQNKIKIANNDSLKIALAYYDYGQYLDVNGEKDASIKNLKIALQIAKQLKNDEKIAAIGNYLASTYWEVGTYQPSIDVYIIAYKSAVRTKDSSQIAKISMNLASNYNYLGEYDLAIKYALNALKIKEKAKDWERICYHYVSMATIFKETNNIEKWEFYINKAYKLKDQENCASLGDIAKIYNNLGSISERKGQHKKALAYFDSLKVLSKEVGFNKGISAALSNSSDIYKKLNQTEKALQLLQESENYFSDPYEIISNNNSKAELYRLLGQDNEALSLVLKNTTLKDLYFYSMEHQKTLQLLSEINANLLNYKEALRWKDSLRSLENKLHDSKVQKGIEELETKYETEKKEQQIELLTTENELKNQRINAGLVILSFLIILILLILYILNIKNKQAELKQNNLRLQVLRTQMNPHFVFNALGSIQNFMMKNDARKASQYLSQFAALTRATLNNSTVASITLADEISMIENYMALEQMRKQNKFNYSINYDQDLDLDFIRIPPMLNQPFIENAIKHGFKNIDKGGILTITITDKKDWIEFIIEDNGEGFLEGFTNKDHKSMAMSIFENRRKLIRQKYKKDFKFEIVNLRDKHPNQTGVRITINIPILNND</sequence>
<keyword evidence="4" id="KW-0418">Kinase</keyword>
<evidence type="ECO:0000259" key="3">
    <source>
        <dbReference type="Pfam" id="PF06580"/>
    </source>
</evidence>
<name>A0ABX2DZQ4_9FLAO</name>
<gene>
    <name evidence="4" type="ORF">HNV10_00860</name>
</gene>
<protein>
    <submittedName>
        <fullName evidence="4">Histidine kinase</fullName>
    </submittedName>
</protein>
<dbReference type="InterPro" id="IPR011990">
    <property type="entry name" value="TPR-like_helical_dom_sf"/>
</dbReference>
<keyword evidence="2" id="KW-1133">Transmembrane helix</keyword>
<dbReference type="PANTHER" id="PTHR34220">
    <property type="entry name" value="SENSOR HISTIDINE KINASE YPDA"/>
    <property type="match status" value="1"/>
</dbReference>
<reference evidence="4 5" key="1">
    <citation type="journal article" date="2015" name="Int. J. Syst. Evol. Microbiol.">
        <title>Winogradskyella litoriviva sp. nov., isolated from coastal seawater.</title>
        <authorList>
            <person name="Nedashkovskaya O.I."/>
            <person name="Kukhlevskiy A.D."/>
            <person name="Zhukova N.V."/>
            <person name="Kim S.J."/>
            <person name="Rhee S.K."/>
            <person name="Mikhailov V.V."/>
        </authorList>
    </citation>
    <scope>NUCLEOTIDE SEQUENCE [LARGE SCALE GENOMIC DNA]</scope>
    <source>
        <strain evidence="4 5">KMM6491</strain>
    </source>
</reference>
<dbReference type="PANTHER" id="PTHR34220:SF7">
    <property type="entry name" value="SENSOR HISTIDINE KINASE YPDA"/>
    <property type="match status" value="1"/>
</dbReference>
<feature type="transmembrane region" description="Helical" evidence="2">
    <location>
        <begin position="420"/>
        <end position="439"/>
    </location>
</feature>
<dbReference type="RefSeq" id="WP_173299442.1">
    <property type="nucleotide sequence ID" value="NZ_JABRWQ010000001.1"/>
</dbReference>
<feature type="domain" description="Signal transduction histidine kinase internal region" evidence="3">
    <location>
        <begin position="454"/>
        <end position="533"/>
    </location>
</feature>
<evidence type="ECO:0000313" key="5">
    <source>
        <dbReference type="Proteomes" id="UP000805085"/>
    </source>
</evidence>
<evidence type="ECO:0000256" key="2">
    <source>
        <dbReference type="SAM" id="Phobius"/>
    </source>
</evidence>
<dbReference type="Pfam" id="PF13181">
    <property type="entry name" value="TPR_8"/>
    <property type="match status" value="1"/>
</dbReference>
<dbReference type="SMART" id="SM00028">
    <property type="entry name" value="TPR"/>
    <property type="match status" value="4"/>
</dbReference>
<organism evidence="4 5">
    <name type="scientific">Winogradskyella litoriviva</name>
    <dbReference type="NCBI Taxonomy" id="1220182"/>
    <lineage>
        <taxon>Bacteria</taxon>
        <taxon>Pseudomonadati</taxon>
        <taxon>Bacteroidota</taxon>
        <taxon>Flavobacteriia</taxon>
        <taxon>Flavobacteriales</taxon>
        <taxon>Flavobacteriaceae</taxon>
        <taxon>Winogradskyella</taxon>
    </lineage>
</organism>
<dbReference type="Pfam" id="PF13424">
    <property type="entry name" value="TPR_12"/>
    <property type="match status" value="1"/>
</dbReference>
<dbReference type="EMBL" id="JABRWQ010000001">
    <property type="protein sequence ID" value="NRD21770.1"/>
    <property type="molecule type" value="Genomic_DNA"/>
</dbReference>
<dbReference type="Proteomes" id="UP000805085">
    <property type="component" value="Unassembled WGS sequence"/>
</dbReference>
<evidence type="ECO:0000313" key="4">
    <source>
        <dbReference type="EMBL" id="NRD21770.1"/>
    </source>
</evidence>
<dbReference type="InterPro" id="IPR010559">
    <property type="entry name" value="Sig_transdc_His_kin_internal"/>
</dbReference>
<dbReference type="Gene3D" id="3.30.565.10">
    <property type="entry name" value="Histidine kinase-like ATPase, C-terminal domain"/>
    <property type="match status" value="1"/>
</dbReference>
<evidence type="ECO:0000256" key="1">
    <source>
        <dbReference type="SAM" id="Coils"/>
    </source>
</evidence>
<dbReference type="InterPro" id="IPR050640">
    <property type="entry name" value="Bact_2-comp_sensor_kinase"/>
</dbReference>
<keyword evidence="5" id="KW-1185">Reference proteome</keyword>
<keyword evidence="4" id="KW-0808">Transferase</keyword>
<feature type="coiled-coil region" evidence="1">
    <location>
        <begin position="397"/>
        <end position="461"/>
    </location>
</feature>
<dbReference type="InterPro" id="IPR036890">
    <property type="entry name" value="HATPase_C_sf"/>
</dbReference>
<proteinExistence type="predicted"/>